<evidence type="ECO:0000313" key="3">
    <source>
        <dbReference type="Proteomes" id="UP001152320"/>
    </source>
</evidence>
<dbReference type="AlphaFoldDB" id="A0A9Q1CL72"/>
<gene>
    <name evidence="2" type="ORF">HOLleu_05547</name>
</gene>
<dbReference type="Proteomes" id="UP001152320">
    <property type="component" value="Chromosome 2"/>
</dbReference>
<evidence type="ECO:0000256" key="1">
    <source>
        <dbReference type="SAM" id="MobiDB-lite"/>
    </source>
</evidence>
<organism evidence="2 3">
    <name type="scientific">Holothuria leucospilota</name>
    <name type="common">Black long sea cucumber</name>
    <name type="synonym">Mertensiothuria leucospilota</name>
    <dbReference type="NCBI Taxonomy" id="206669"/>
    <lineage>
        <taxon>Eukaryota</taxon>
        <taxon>Metazoa</taxon>
        <taxon>Echinodermata</taxon>
        <taxon>Eleutherozoa</taxon>
        <taxon>Echinozoa</taxon>
        <taxon>Holothuroidea</taxon>
        <taxon>Aspidochirotacea</taxon>
        <taxon>Aspidochirotida</taxon>
        <taxon>Holothuriidae</taxon>
        <taxon>Holothuria</taxon>
    </lineage>
</organism>
<accession>A0A9Q1CL72</accession>
<proteinExistence type="predicted"/>
<name>A0A9Q1CL72_HOLLE</name>
<feature type="region of interest" description="Disordered" evidence="1">
    <location>
        <begin position="28"/>
        <end position="49"/>
    </location>
</feature>
<evidence type="ECO:0000313" key="2">
    <source>
        <dbReference type="EMBL" id="KAJ8046763.1"/>
    </source>
</evidence>
<sequence length="91" mass="10556">MLTPVSDICFAIFSKNSLCFAKTGSRMQGRTDNELTPRGKWVWGPPPSQPESTFPHRHYLQWPQPTPHSFSLFPIFSDLLFPWISEFSDFH</sequence>
<dbReference type="EMBL" id="JAIZAY010000002">
    <property type="protein sequence ID" value="KAJ8046763.1"/>
    <property type="molecule type" value="Genomic_DNA"/>
</dbReference>
<keyword evidence="3" id="KW-1185">Reference proteome</keyword>
<protein>
    <submittedName>
        <fullName evidence="2">Uncharacterized protein</fullName>
    </submittedName>
</protein>
<reference evidence="2" key="1">
    <citation type="submission" date="2021-10" db="EMBL/GenBank/DDBJ databases">
        <title>Tropical sea cucumber genome reveals ecological adaptation and Cuvierian tubules defense mechanism.</title>
        <authorList>
            <person name="Chen T."/>
        </authorList>
    </citation>
    <scope>NUCLEOTIDE SEQUENCE</scope>
    <source>
        <strain evidence="2">Nanhai2018</strain>
        <tissue evidence="2">Muscle</tissue>
    </source>
</reference>
<comment type="caution">
    <text evidence="2">The sequence shown here is derived from an EMBL/GenBank/DDBJ whole genome shotgun (WGS) entry which is preliminary data.</text>
</comment>